<organism evidence="1 2">
    <name type="scientific">Streptomyces bullii</name>
    <dbReference type="NCBI Taxonomy" id="349910"/>
    <lineage>
        <taxon>Bacteria</taxon>
        <taxon>Bacillati</taxon>
        <taxon>Actinomycetota</taxon>
        <taxon>Actinomycetes</taxon>
        <taxon>Kitasatosporales</taxon>
        <taxon>Streptomycetaceae</taxon>
        <taxon>Streptomyces</taxon>
    </lineage>
</organism>
<dbReference type="Proteomes" id="UP001596154">
    <property type="component" value="Unassembled WGS sequence"/>
</dbReference>
<evidence type="ECO:0000313" key="2">
    <source>
        <dbReference type="Proteomes" id="UP001596154"/>
    </source>
</evidence>
<dbReference type="RefSeq" id="WP_381026693.1">
    <property type="nucleotide sequence ID" value="NZ_JBHSNY010000009.1"/>
</dbReference>
<protein>
    <submittedName>
        <fullName evidence="1">Zinc-binding dehydrogenase</fullName>
    </submittedName>
</protein>
<gene>
    <name evidence="1" type="ORF">ACFPZJ_26470</name>
</gene>
<comment type="caution">
    <text evidence="1">The sequence shown here is derived from an EMBL/GenBank/DDBJ whole genome shotgun (WGS) entry which is preliminary data.</text>
</comment>
<dbReference type="Pfam" id="PF13602">
    <property type="entry name" value="ADH_zinc_N_2"/>
    <property type="match status" value="1"/>
</dbReference>
<dbReference type="EMBL" id="JBHSNY010000009">
    <property type="protein sequence ID" value="MFC5637274.1"/>
    <property type="molecule type" value="Genomic_DNA"/>
</dbReference>
<dbReference type="Gene3D" id="3.90.180.10">
    <property type="entry name" value="Medium-chain alcohol dehydrogenases, catalytic domain"/>
    <property type="match status" value="1"/>
</dbReference>
<accession>A0ABW0UX52</accession>
<sequence length="55" mass="5994">MLHWFATAGQQLLPAVADARVRPLIDSTVTFDTADKAAERLRSHQAHGKITLAVP</sequence>
<proteinExistence type="predicted"/>
<name>A0ABW0UX52_9ACTN</name>
<keyword evidence="2" id="KW-1185">Reference proteome</keyword>
<reference evidence="2" key="1">
    <citation type="journal article" date="2019" name="Int. J. Syst. Evol. Microbiol.">
        <title>The Global Catalogue of Microorganisms (GCM) 10K type strain sequencing project: providing services to taxonomists for standard genome sequencing and annotation.</title>
        <authorList>
            <consortium name="The Broad Institute Genomics Platform"/>
            <consortium name="The Broad Institute Genome Sequencing Center for Infectious Disease"/>
            <person name="Wu L."/>
            <person name="Ma J."/>
        </authorList>
    </citation>
    <scope>NUCLEOTIDE SEQUENCE [LARGE SCALE GENOMIC DNA]</scope>
    <source>
        <strain evidence="2">CGMCC 4.7248</strain>
    </source>
</reference>
<evidence type="ECO:0000313" key="1">
    <source>
        <dbReference type="EMBL" id="MFC5637274.1"/>
    </source>
</evidence>